<comment type="caution">
    <text evidence="1">The sequence shown here is derived from an EMBL/GenBank/DDBJ whole genome shotgun (WGS) entry which is preliminary data.</text>
</comment>
<reference evidence="1 2" key="1">
    <citation type="journal article" date="2019" name="Sci. Rep.">
        <title>Orb-weaving spider Araneus ventricosus genome elucidates the spidroin gene catalogue.</title>
        <authorList>
            <person name="Kono N."/>
            <person name="Nakamura H."/>
            <person name="Ohtoshi R."/>
            <person name="Moran D.A.P."/>
            <person name="Shinohara A."/>
            <person name="Yoshida Y."/>
            <person name="Fujiwara M."/>
            <person name="Mori M."/>
            <person name="Tomita M."/>
            <person name="Arakawa K."/>
        </authorList>
    </citation>
    <scope>NUCLEOTIDE SEQUENCE [LARGE SCALE GENOMIC DNA]</scope>
</reference>
<feature type="non-terminal residue" evidence="1">
    <location>
        <position position="1"/>
    </location>
</feature>
<evidence type="ECO:0000313" key="2">
    <source>
        <dbReference type="Proteomes" id="UP000499080"/>
    </source>
</evidence>
<accession>A0A4Y2E110</accession>
<proteinExistence type="predicted"/>
<gene>
    <name evidence="1" type="ORF">AVEN_144429_1</name>
</gene>
<keyword evidence="2" id="KW-1185">Reference proteome</keyword>
<organism evidence="1 2">
    <name type="scientific">Araneus ventricosus</name>
    <name type="common">Orbweaver spider</name>
    <name type="synonym">Epeira ventricosa</name>
    <dbReference type="NCBI Taxonomy" id="182803"/>
    <lineage>
        <taxon>Eukaryota</taxon>
        <taxon>Metazoa</taxon>
        <taxon>Ecdysozoa</taxon>
        <taxon>Arthropoda</taxon>
        <taxon>Chelicerata</taxon>
        <taxon>Arachnida</taxon>
        <taxon>Araneae</taxon>
        <taxon>Araneomorphae</taxon>
        <taxon>Entelegynae</taxon>
        <taxon>Araneoidea</taxon>
        <taxon>Araneidae</taxon>
        <taxon>Araneus</taxon>
    </lineage>
</organism>
<dbReference type="EMBL" id="BGPR01000484">
    <property type="protein sequence ID" value="GBM22641.1"/>
    <property type="molecule type" value="Genomic_DNA"/>
</dbReference>
<name>A0A4Y2E110_ARAVE</name>
<evidence type="ECO:0000313" key="1">
    <source>
        <dbReference type="EMBL" id="GBM22641.1"/>
    </source>
</evidence>
<dbReference type="AlphaFoldDB" id="A0A4Y2E110"/>
<protein>
    <submittedName>
        <fullName evidence="1">Uncharacterized protein</fullName>
    </submittedName>
</protein>
<sequence>ENSRRSRDNREKTLDSRIPGEHEVQVTGNIALHRLATINRQLPIETATESISSTPVSLLARTAYETKTFTSRRSAQRRSQYTLTLTT</sequence>
<dbReference type="Proteomes" id="UP000499080">
    <property type="component" value="Unassembled WGS sequence"/>
</dbReference>